<reference evidence="8" key="1">
    <citation type="submission" date="2024-02" db="EMBL/GenBank/DDBJ databases">
        <authorList>
            <consortium name="ELIXIR-Norway"/>
            <consortium name="Elixir Norway"/>
        </authorList>
    </citation>
    <scope>NUCLEOTIDE SEQUENCE</scope>
</reference>
<accession>A0ABP0V2C6</accession>
<feature type="domain" description="Bulb-type lectin" evidence="7">
    <location>
        <begin position="91"/>
        <end position="224"/>
    </location>
</feature>
<protein>
    <recommendedName>
        <fullName evidence="7">Bulb-type lectin domain-containing protein</fullName>
    </recommendedName>
</protein>
<dbReference type="InterPro" id="IPR000858">
    <property type="entry name" value="S_locus_glycoprot_dom"/>
</dbReference>
<dbReference type="PANTHER" id="PTHR47974:SF9">
    <property type="entry name" value="RECEPTOR-LIKE SERINE_THREONINE-PROTEIN KINASE"/>
    <property type="match status" value="1"/>
</dbReference>
<evidence type="ECO:0000256" key="4">
    <source>
        <dbReference type="ARBA" id="ARBA00022989"/>
    </source>
</evidence>
<dbReference type="SMART" id="SM00108">
    <property type="entry name" value="B_lectin"/>
    <property type="match status" value="1"/>
</dbReference>
<evidence type="ECO:0000313" key="9">
    <source>
        <dbReference type="Proteomes" id="UP001497512"/>
    </source>
</evidence>
<comment type="subcellular location">
    <subcellularLocation>
        <location evidence="1">Membrane</location>
        <topology evidence="1">Single-pass membrane protein</topology>
    </subcellularLocation>
</comment>
<keyword evidence="9" id="KW-1185">Reference proteome</keyword>
<evidence type="ECO:0000256" key="5">
    <source>
        <dbReference type="ARBA" id="ARBA00023136"/>
    </source>
</evidence>
<keyword evidence="2" id="KW-0812">Transmembrane</keyword>
<dbReference type="PROSITE" id="PS50927">
    <property type="entry name" value="BULB_LECTIN"/>
    <property type="match status" value="1"/>
</dbReference>
<dbReference type="InterPro" id="IPR001480">
    <property type="entry name" value="Bulb-type_lectin_dom"/>
</dbReference>
<name>A0ABP0V2C6_9BRYO</name>
<evidence type="ECO:0000256" key="3">
    <source>
        <dbReference type="ARBA" id="ARBA00022729"/>
    </source>
</evidence>
<keyword evidence="5" id="KW-0472">Membrane</keyword>
<dbReference type="Pfam" id="PF01453">
    <property type="entry name" value="B_lectin"/>
    <property type="match status" value="1"/>
</dbReference>
<sequence length="529" mass="57922">MHQIRKFSSVSKISFYKCHPNNALVTDNIVKISTHVSARSGTAIVMDSIGNIMGATSCSRKLLGRALFIYAASCVLLLSTEIQFVYARNTANLGSAWSTLGKGQQVLTALTSAPSYRYKLNVQELPGAPGGRPKCYVTVDFVNPRSPDRLQVWVANYLSNGIYSAGGICTLKLGLDGNLVLIQRGSEIWSSQTANKRVNAIELRDSGNLVLLTSARKIVWQSFDYPSDTLVSGQKFPLGSILFAADPNWPYSSAGIYSARVQEITNDLSLFVDFDHPGYTGPIPISNQSFGSDRYWTLESVYALIENVWEPNQARYAELRNGLSVFAPGDVEFIHAPSNNLNPNNTFLEYARMEPDGNLKTYVLLGSPGYEHWELNFQALFSLCEFPNGCGPYGICSGVFGPTQKCTGCPRGFHPIDPSDLTQGCRRVSKPLSSLCGESVDMIEVPGVGYALFQSFYGAGDLYPTYPSIQVGSPDQCMAACLSDCACTSTFYYNMTFLGQLCFKLHTNVHTLQATFSGPPAYHIAFIKT</sequence>
<dbReference type="Gene3D" id="2.90.10.10">
    <property type="entry name" value="Bulb-type lectin domain"/>
    <property type="match status" value="1"/>
</dbReference>
<proteinExistence type="predicted"/>
<dbReference type="EMBL" id="OZ019901">
    <property type="protein sequence ID" value="CAK9236560.1"/>
    <property type="molecule type" value="Genomic_DNA"/>
</dbReference>
<gene>
    <name evidence="8" type="ORF">CSSPTR1EN2_LOCUS22960</name>
</gene>
<keyword evidence="4" id="KW-1133">Transmembrane helix</keyword>
<dbReference type="PANTHER" id="PTHR47974">
    <property type="entry name" value="OS07G0415500 PROTEIN"/>
    <property type="match status" value="1"/>
</dbReference>
<dbReference type="CDD" id="cd00028">
    <property type="entry name" value="B_lectin"/>
    <property type="match status" value="1"/>
</dbReference>
<dbReference type="InterPro" id="IPR036426">
    <property type="entry name" value="Bulb-type_lectin_dom_sf"/>
</dbReference>
<evidence type="ECO:0000313" key="8">
    <source>
        <dbReference type="EMBL" id="CAK9236560.1"/>
    </source>
</evidence>
<dbReference type="SUPFAM" id="SSF51110">
    <property type="entry name" value="alpha-D-mannose-specific plant lectins"/>
    <property type="match status" value="1"/>
</dbReference>
<evidence type="ECO:0000256" key="2">
    <source>
        <dbReference type="ARBA" id="ARBA00022692"/>
    </source>
</evidence>
<evidence type="ECO:0000256" key="1">
    <source>
        <dbReference type="ARBA" id="ARBA00004167"/>
    </source>
</evidence>
<keyword evidence="3" id="KW-0732">Signal</keyword>
<keyword evidence="6" id="KW-1015">Disulfide bond</keyword>
<dbReference type="Proteomes" id="UP001497512">
    <property type="component" value="Chromosome 9"/>
</dbReference>
<evidence type="ECO:0000259" key="7">
    <source>
        <dbReference type="PROSITE" id="PS50927"/>
    </source>
</evidence>
<organism evidence="8 9">
    <name type="scientific">Sphagnum troendelagicum</name>
    <dbReference type="NCBI Taxonomy" id="128251"/>
    <lineage>
        <taxon>Eukaryota</taxon>
        <taxon>Viridiplantae</taxon>
        <taxon>Streptophyta</taxon>
        <taxon>Embryophyta</taxon>
        <taxon>Bryophyta</taxon>
        <taxon>Sphagnophytina</taxon>
        <taxon>Sphagnopsida</taxon>
        <taxon>Sphagnales</taxon>
        <taxon>Sphagnaceae</taxon>
        <taxon>Sphagnum</taxon>
    </lineage>
</organism>
<dbReference type="Pfam" id="PF00954">
    <property type="entry name" value="S_locus_glycop"/>
    <property type="match status" value="1"/>
</dbReference>
<evidence type="ECO:0000256" key="6">
    <source>
        <dbReference type="ARBA" id="ARBA00023157"/>
    </source>
</evidence>